<comment type="caution">
    <text evidence="1">The sequence shown here is derived from an EMBL/GenBank/DDBJ whole genome shotgun (WGS) entry which is preliminary data.</text>
</comment>
<evidence type="ECO:0000313" key="1">
    <source>
        <dbReference type="EMBL" id="MBX7458644.1"/>
    </source>
</evidence>
<protein>
    <submittedName>
        <fullName evidence="1">Uncharacterized protein</fullName>
    </submittedName>
</protein>
<dbReference type="Proteomes" id="UP000783253">
    <property type="component" value="Unassembled WGS sequence"/>
</dbReference>
<accession>A0ABS7IYK9</accession>
<dbReference type="EMBL" id="JAIGNK010000003">
    <property type="protein sequence ID" value="MBX7458644.1"/>
    <property type="molecule type" value="Genomic_DNA"/>
</dbReference>
<gene>
    <name evidence="1" type="ORF">K3152_10345</name>
</gene>
<organism evidence="1 2">
    <name type="scientific">Qipengyuania polymorpha</name>
    <dbReference type="NCBI Taxonomy" id="2867234"/>
    <lineage>
        <taxon>Bacteria</taxon>
        <taxon>Pseudomonadati</taxon>
        <taxon>Pseudomonadota</taxon>
        <taxon>Alphaproteobacteria</taxon>
        <taxon>Sphingomonadales</taxon>
        <taxon>Erythrobacteraceae</taxon>
        <taxon>Qipengyuania</taxon>
    </lineage>
</organism>
<evidence type="ECO:0000313" key="2">
    <source>
        <dbReference type="Proteomes" id="UP000783253"/>
    </source>
</evidence>
<name>A0ABS7IYK9_9SPHN</name>
<dbReference type="RefSeq" id="WP_221574033.1">
    <property type="nucleotide sequence ID" value="NZ_JAIGNK010000003.1"/>
</dbReference>
<sequence length="128" mass="14755">MEIRIKIGNRAVGGFESSISVSNAEYRIAHACFACRKSWKLSEDSAAICPQCAGEAHHMGRSFKAPKRTDEEQWKKVEKLWRAGFRFPTNTGWYEVAPYPERLREVDEFISQNPDHPFRVKNQPSPRT</sequence>
<proteinExistence type="predicted"/>
<keyword evidence="2" id="KW-1185">Reference proteome</keyword>
<reference evidence="1 2" key="1">
    <citation type="submission" date="2021-08" db="EMBL/GenBank/DDBJ databases">
        <title>Comparative Genomics Analysis of the Genus Qipengyuania Reveals Extensive Genetic Diversity and Metabolic Versatility, Including the Description of Fifteen Novel Species.</title>
        <authorList>
            <person name="Liu Y."/>
        </authorList>
    </citation>
    <scope>NUCLEOTIDE SEQUENCE [LARGE SCALE GENOMIC DNA]</scope>
    <source>
        <strain evidence="1 2">1NDH17</strain>
    </source>
</reference>